<keyword evidence="2" id="KW-1185">Reference proteome</keyword>
<evidence type="ECO:0000313" key="2">
    <source>
        <dbReference type="Proteomes" id="UP000315303"/>
    </source>
</evidence>
<sequence>MTIDLNQFATLQKQSKASFNDQKRIVKQVMAGKTVYCVQCQQPLTLYTPEQSENSGIRCDKGCTDVALDFC</sequence>
<accession>A0A502KY71</accession>
<dbReference type="OrthoDB" id="6387849at2"/>
<dbReference type="AlphaFoldDB" id="A0A502KY71"/>
<dbReference type="RefSeq" id="WP_140602524.1">
    <property type="nucleotide sequence ID" value="NZ_SAWY01000010.1"/>
</dbReference>
<gene>
    <name evidence="1" type="ORF">EPA86_06020</name>
</gene>
<dbReference type="Proteomes" id="UP000315303">
    <property type="component" value="Unassembled WGS sequence"/>
</dbReference>
<reference evidence="1 2" key="1">
    <citation type="submission" date="2019-01" db="EMBL/GenBank/DDBJ databases">
        <title>Litorilituus lipolytica sp. nov., isolated from intertidal sand of the Yellow Sea in China.</title>
        <authorList>
            <person name="Liu A."/>
        </authorList>
    </citation>
    <scope>NUCLEOTIDE SEQUENCE [LARGE SCALE GENOMIC DNA]</scope>
    <source>
        <strain evidence="1 2">RZ04</strain>
    </source>
</reference>
<evidence type="ECO:0000313" key="1">
    <source>
        <dbReference type="EMBL" id="TPH16730.1"/>
    </source>
</evidence>
<protein>
    <submittedName>
        <fullName evidence="1">Uncharacterized protein</fullName>
    </submittedName>
</protein>
<name>A0A502KY71_9GAMM</name>
<comment type="caution">
    <text evidence="1">The sequence shown here is derived from an EMBL/GenBank/DDBJ whole genome shotgun (WGS) entry which is preliminary data.</text>
</comment>
<dbReference type="EMBL" id="SAWY01000010">
    <property type="protein sequence ID" value="TPH16730.1"/>
    <property type="molecule type" value="Genomic_DNA"/>
</dbReference>
<organism evidence="1 2">
    <name type="scientific">Litorilituus lipolyticus</name>
    <dbReference type="NCBI Taxonomy" id="2491017"/>
    <lineage>
        <taxon>Bacteria</taxon>
        <taxon>Pseudomonadati</taxon>
        <taxon>Pseudomonadota</taxon>
        <taxon>Gammaproteobacteria</taxon>
        <taxon>Alteromonadales</taxon>
        <taxon>Colwelliaceae</taxon>
        <taxon>Litorilituus</taxon>
    </lineage>
</organism>
<proteinExistence type="predicted"/>